<gene>
    <name evidence="1" type="ORF">O181_046823</name>
</gene>
<protein>
    <submittedName>
        <fullName evidence="1">Uncharacterized protein</fullName>
    </submittedName>
</protein>
<sequence length="92" mass="10411">MDVPEFKPAFFLDRPDRPDRPDRLDRLRIAESSRESNSRRWCVERGVIGRIWAITVTDDLVSLVSSAVSISISMVTGHVKEGLCPRIQSNSI</sequence>
<reference evidence="1" key="1">
    <citation type="submission" date="2021-03" db="EMBL/GenBank/DDBJ databases">
        <title>Draft genome sequence of rust myrtle Austropuccinia psidii MF-1, a brazilian biotype.</title>
        <authorList>
            <person name="Quecine M.C."/>
            <person name="Pachon D.M.R."/>
            <person name="Bonatelli M.L."/>
            <person name="Correr F.H."/>
            <person name="Franceschini L.M."/>
            <person name="Leite T.F."/>
            <person name="Margarido G.R.A."/>
            <person name="Almeida C.A."/>
            <person name="Ferrarezi J.A."/>
            <person name="Labate C.A."/>
        </authorList>
    </citation>
    <scope>NUCLEOTIDE SEQUENCE</scope>
    <source>
        <strain evidence="1">MF-1</strain>
    </source>
</reference>
<dbReference type="EMBL" id="AVOT02019507">
    <property type="protein sequence ID" value="MBW0507108.1"/>
    <property type="molecule type" value="Genomic_DNA"/>
</dbReference>
<dbReference type="AlphaFoldDB" id="A0A9Q3DT35"/>
<name>A0A9Q3DT35_9BASI</name>
<comment type="caution">
    <text evidence="1">The sequence shown here is derived from an EMBL/GenBank/DDBJ whole genome shotgun (WGS) entry which is preliminary data.</text>
</comment>
<evidence type="ECO:0000313" key="1">
    <source>
        <dbReference type="EMBL" id="MBW0507108.1"/>
    </source>
</evidence>
<evidence type="ECO:0000313" key="2">
    <source>
        <dbReference type="Proteomes" id="UP000765509"/>
    </source>
</evidence>
<proteinExistence type="predicted"/>
<organism evidence="1 2">
    <name type="scientific">Austropuccinia psidii MF-1</name>
    <dbReference type="NCBI Taxonomy" id="1389203"/>
    <lineage>
        <taxon>Eukaryota</taxon>
        <taxon>Fungi</taxon>
        <taxon>Dikarya</taxon>
        <taxon>Basidiomycota</taxon>
        <taxon>Pucciniomycotina</taxon>
        <taxon>Pucciniomycetes</taxon>
        <taxon>Pucciniales</taxon>
        <taxon>Sphaerophragmiaceae</taxon>
        <taxon>Austropuccinia</taxon>
    </lineage>
</organism>
<dbReference type="Proteomes" id="UP000765509">
    <property type="component" value="Unassembled WGS sequence"/>
</dbReference>
<keyword evidence="2" id="KW-1185">Reference proteome</keyword>
<accession>A0A9Q3DT35</accession>